<keyword evidence="1" id="KW-1133">Transmembrane helix</keyword>
<name>A0A8K0H7N4_9ROSA</name>
<sequence>MHAGKPGPTRRGFEAAPCKTNCNEGAAAVWLPNWREKKDEMAWMRGEPLVAKMAWLARYAVVPGAMIAALIYSPPDYASSKNDDNKSNK</sequence>
<reference evidence="2" key="1">
    <citation type="submission" date="2020-03" db="EMBL/GenBank/DDBJ databases">
        <title>A high-quality chromosome-level genome assembly of a woody plant with both climbing and erect habits, Rhamnella rubrinervis.</title>
        <authorList>
            <person name="Lu Z."/>
            <person name="Yang Y."/>
            <person name="Zhu X."/>
            <person name="Sun Y."/>
        </authorList>
    </citation>
    <scope>NUCLEOTIDE SEQUENCE</scope>
    <source>
        <strain evidence="2">BYM</strain>
        <tissue evidence="2">Leaf</tissue>
    </source>
</reference>
<evidence type="ECO:0000256" key="1">
    <source>
        <dbReference type="SAM" id="Phobius"/>
    </source>
</evidence>
<evidence type="ECO:0000313" key="2">
    <source>
        <dbReference type="EMBL" id="KAF3446925.1"/>
    </source>
</evidence>
<gene>
    <name evidence="2" type="ORF">FNV43_RR12105</name>
</gene>
<accession>A0A8K0H7N4</accession>
<proteinExistence type="predicted"/>
<feature type="transmembrane region" description="Helical" evidence="1">
    <location>
        <begin position="53"/>
        <end position="72"/>
    </location>
</feature>
<dbReference type="EMBL" id="VOIH02000005">
    <property type="protein sequence ID" value="KAF3446925.1"/>
    <property type="molecule type" value="Genomic_DNA"/>
</dbReference>
<keyword evidence="3" id="KW-1185">Reference proteome</keyword>
<dbReference type="OrthoDB" id="1612127at2759"/>
<evidence type="ECO:0000313" key="3">
    <source>
        <dbReference type="Proteomes" id="UP000796880"/>
    </source>
</evidence>
<comment type="caution">
    <text evidence="2">The sequence shown here is derived from an EMBL/GenBank/DDBJ whole genome shotgun (WGS) entry which is preliminary data.</text>
</comment>
<keyword evidence="1" id="KW-0472">Membrane</keyword>
<dbReference type="AlphaFoldDB" id="A0A8K0H7N4"/>
<organism evidence="2 3">
    <name type="scientific">Rhamnella rubrinervis</name>
    <dbReference type="NCBI Taxonomy" id="2594499"/>
    <lineage>
        <taxon>Eukaryota</taxon>
        <taxon>Viridiplantae</taxon>
        <taxon>Streptophyta</taxon>
        <taxon>Embryophyta</taxon>
        <taxon>Tracheophyta</taxon>
        <taxon>Spermatophyta</taxon>
        <taxon>Magnoliopsida</taxon>
        <taxon>eudicotyledons</taxon>
        <taxon>Gunneridae</taxon>
        <taxon>Pentapetalae</taxon>
        <taxon>rosids</taxon>
        <taxon>fabids</taxon>
        <taxon>Rosales</taxon>
        <taxon>Rhamnaceae</taxon>
        <taxon>rhamnoid group</taxon>
        <taxon>Rhamneae</taxon>
        <taxon>Rhamnella</taxon>
    </lineage>
</organism>
<protein>
    <submittedName>
        <fullName evidence="2">Uncharacterized protein</fullName>
    </submittedName>
</protein>
<dbReference type="Proteomes" id="UP000796880">
    <property type="component" value="Unassembled WGS sequence"/>
</dbReference>
<keyword evidence="1" id="KW-0812">Transmembrane</keyword>